<keyword evidence="3" id="KW-1185">Reference proteome</keyword>
<name>A0A1B7N746_9AGAM</name>
<dbReference type="STRING" id="1314800.A0A1B7N746"/>
<dbReference type="OrthoDB" id="4092340at2759"/>
<organism evidence="2 3">
    <name type="scientific">Rhizopogon vinicolor AM-OR11-026</name>
    <dbReference type="NCBI Taxonomy" id="1314800"/>
    <lineage>
        <taxon>Eukaryota</taxon>
        <taxon>Fungi</taxon>
        <taxon>Dikarya</taxon>
        <taxon>Basidiomycota</taxon>
        <taxon>Agaricomycotina</taxon>
        <taxon>Agaricomycetes</taxon>
        <taxon>Agaricomycetidae</taxon>
        <taxon>Boletales</taxon>
        <taxon>Suillineae</taxon>
        <taxon>Rhizopogonaceae</taxon>
        <taxon>Rhizopogon</taxon>
    </lineage>
</organism>
<dbReference type="Proteomes" id="UP000092154">
    <property type="component" value="Unassembled WGS sequence"/>
</dbReference>
<feature type="region of interest" description="Disordered" evidence="1">
    <location>
        <begin position="370"/>
        <end position="402"/>
    </location>
</feature>
<proteinExistence type="predicted"/>
<feature type="region of interest" description="Disordered" evidence="1">
    <location>
        <begin position="178"/>
        <end position="203"/>
    </location>
</feature>
<reference evidence="2 3" key="1">
    <citation type="submission" date="2016-06" db="EMBL/GenBank/DDBJ databases">
        <title>Comparative genomics of the ectomycorrhizal sister species Rhizopogon vinicolor and Rhizopogon vesiculosus (Basidiomycota: Boletales) reveals a divergence of the mating type B locus.</title>
        <authorList>
            <consortium name="DOE Joint Genome Institute"/>
            <person name="Mujic A.B."/>
            <person name="Kuo A."/>
            <person name="Tritt A."/>
            <person name="Lipzen A."/>
            <person name="Chen C."/>
            <person name="Johnson J."/>
            <person name="Sharma A."/>
            <person name="Barry K."/>
            <person name="Grigoriev I.V."/>
            <person name="Spatafora J.W."/>
        </authorList>
    </citation>
    <scope>NUCLEOTIDE SEQUENCE [LARGE SCALE GENOMIC DNA]</scope>
    <source>
        <strain evidence="2 3">AM-OR11-026</strain>
    </source>
</reference>
<dbReference type="AlphaFoldDB" id="A0A1B7N746"/>
<evidence type="ECO:0000256" key="1">
    <source>
        <dbReference type="SAM" id="MobiDB-lite"/>
    </source>
</evidence>
<evidence type="ECO:0000313" key="2">
    <source>
        <dbReference type="EMBL" id="OAX40667.1"/>
    </source>
</evidence>
<feature type="compositionally biased region" description="Pro residues" evidence="1">
    <location>
        <begin position="322"/>
        <end position="334"/>
    </location>
</feature>
<accession>A0A1B7N746</accession>
<gene>
    <name evidence="2" type="ORF">K503DRAFT_687082</name>
</gene>
<feature type="compositionally biased region" description="Low complexity" evidence="1">
    <location>
        <begin position="372"/>
        <end position="399"/>
    </location>
</feature>
<dbReference type="EMBL" id="KV448204">
    <property type="protein sequence ID" value="OAX40667.1"/>
    <property type="molecule type" value="Genomic_DNA"/>
</dbReference>
<feature type="compositionally biased region" description="Low complexity" evidence="1">
    <location>
        <begin position="191"/>
        <end position="202"/>
    </location>
</feature>
<protein>
    <submittedName>
        <fullName evidence="2">Uncharacterized protein</fullName>
    </submittedName>
</protein>
<feature type="region of interest" description="Disordered" evidence="1">
    <location>
        <begin position="317"/>
        <end position="351"/>
    </location>
</feature>
<sequence>MATMQANNRASLLSGLRTGGVRSTSMSAPHTAALGGSFNVPRFASTSLQHSVFAEEDDMDELGELFSHNMYINNQATNVRPLTAAVDGSNNRFAQHQMAAQSALNPHSVPFYPSYSQGIQSQSASDAQLHAYQQMQIMQLEIARLQQAQRNARAQAILIQHAMHQQIQNRSPSIIINPPATAGPLDTSFDRSASSTSPARRPSQAELLKAQLGIHGTPPVEDQVPMASPLGGRLGTRVTSSVAFPSTSEPPLRGSSPPGLTTVISGGTSLGNSVLNGNGHAIRDNAPSKSDVAISWRRGSTTNSVLSGLRTVSAVSPSVKITPPPGERVSPPPGIITTPGNKSRPRPLSFNAHISRPLPIVALDSGSEYEDAYSSSSSGSPSNPATPHSSSSLETSPLSPREEAAKKLYEGLGMGRPVPAAVPVAVAHKFIGPLRQPRGPPSGADELGPKNFATRVRRKAIGGLGVLMGARERREAIEAY</sequence>
<dbReference type="InParanoid" id="A0A1B7N746"/>
<evidence type="ECO:0000313" key="3">
    <source>
        <dbReference type="Proteomes" id="UP000092154"/>
    </source>
</evidence>